<dbReference type="Pfam" id="PF01408">
    <property type="entry name" value="GFO_IDH_MocA"/>
    <property type="match status" value="1"/>
</dbReference>
<accession>A0A316HJP6</accession>
<evidence type="ECO:0000259" key="4">
    <source>
        <dbReference type="Pfam" id="PF22725"/>
    </source>
</evidence>
<reference evidence="5 6" key="1">
    <citation type="submission" date="2018-05" db="EMBL/GenBank/DDBJ databases">
        <title>Genomic Encyclopedia of Type Strains, Phase IV (KMG-IV): sequencing the most valuable type-strain genomes for metagenomic binning, comparative biology and taxonomic classification.</title>
        <authorList>
            <person name="Goeker M."/>
        </authorList>
    </citation>
    <scope>NUCLEOTIDE SEQUENCE [LARGE SCALE GENOMIC DNA]</scope>
    <source>
        <strain evidence="5 6">DSM 45480</strain>
    </source>
</reference>
<dbReference type="PANTHER" id="PTHR22604:SF105">
    <property type="entry name" value="TRANS-1,2-DIHYDROBENZENE-1,2-DIOL DEHYDROGENASE"/>
    <property type="match status" value="1"/>
</dbReference>
<dbReference type="InterPro" id="IPR000683">
    <property type="entry name" value="Gfo/Idh/MocA-like_OxRdtase_N"/>
</dbReference>
<dbReference type="Proteomes" id="UP000246005">
    <property type="component" value="Unassembled WGS sequence"/>
</dbReference>
<comment type="similarity">
    <text evidence="1">Belongs to the Gfo/Idh/MocA family.</text>
</comment>
<dbReference type="PANTHER" id="PTHR22604">
    <property type="entry name" value="OXIDOREDUCTASES"/>
    <property type="match status" value="1"/>
</dbReference>
<dbReference type="Gene3D" id="3.30.360.10">
    <property type="entry name" value="Dihydrodipicolinate Reductase, domain 2"/>
    <property type="match status" value="1"/>
</dbReference>
<name>A0A316HJP6_9PSEU</name>
<keyword evidence="2" id="KW-0560">Oxidoreductase</keyword>
<feature type="domain" description="Gfo/Idh/MocA-like oxidoreductase N-terminal" evidence="3">
    <location>
        <begin position="1"/>
        <end position="113"/>
    </location>
</feature>
<dbReference type="Pfam" id="PF22725">
    <property type="entry name" value="GFO_IDH_MocA_C3"/>
    <property type="match status" value="1"/>
</dbReference>
<dbReference type="GO" id="GO:0000166">
    <property type="term" value="F:nucleotide binding"/>
    <property type="evidence" value="ECO:0007669"/>
    <property type="project" value="InterPro"/>
</dbReference>
<evidence type="ECO:0000259" key="3">
    <source>
        <dbReference type="Pfam" id="PF01408"/>
    </source>
</evidence>
<dbReference type="InterPro" id="IPR050984">
    <property type="entry name" value="Gfo/Idh/MocA_domain"/>
</dbReference>
<dbReference type="SUPFAM" id="SSF55347">
    <property type="entry name" value="Glyceraldehyde-3-phosphate dehydrogenase-like, C-terminal domain"/>
    <property type="match status" value="1"/>
</dbReference>
<evidence type="ECO:0000313" key="5">
    <source>
        <dbReference type="EMBL" id="PWK80696.1"/>
    </source>
</evidence>
<dbReference type="RefSeq" id="WP_170155364.1">
    <property type="nucleotide sequence ID" value="NZ_QGHB01000023.1"/>
</dbReference>
<dbReference type="InterPro" id="IPR036291">
    <property type="entry name" value="NAD(P)-bd_dom_sf"/>
</dbReference>
<protein>
    <submittedName>
        <fullName evidence="5">Putative dehydrogenase</fullName>
    </submittedName>
</protein>
<proteinExistence type="inferred from homology"/>
<dbReference type="EMBL" id="QGHB01000023">
    <property type="protein sequence ID" value="PWK80696.1"/>
    <property type="molecule type" value="Genomic_DNA"/>
</dbReference>
<feature type="domain" description="GFO/IDH/MocA-like oxidoreductase" evidence="4">
    <location>
        <begin position="126"/>
        <end position="240"/>
    </location>
</feature>
<evidence type="ECO:0000313" key="6">
    <source>
        <dbReference type="Proteomes" id="UP000246005"/>
    </source>
</evidence>
<dbReference type="InterPro" id="IPR055170">
    <property type="entry name" value="GFO_IDH_MocA-like_dom"/>
</dbReference>
<gene>
    <name evidence="5" type="ORF">C8D88_12360</name>
</gene>
<dbReference type="AlphaFoldDB" id="A0A316HJP6"/>
<comment type="caution">
    <text evidence="5">The sequence shown here is derived from an EMBL/GenBank/DDBJ whole genome shotgun (WGS) entry which is preliminary data.</text>
</comment>
<sequence length="325" mass="34414">MRWGFLGAGGIARNSLGPAVHAARWAELRAAAARDCGRAELLGAEVVHADYATVLADPSVDIVYVSLHNSAHLDWTVRALRAGKHVVCEKPLGLTADEVATMTSVAAEEGRLLVEACWNRWHPRTRMVADLLREGELGTVRSVRAQFLGERPAPGNYRHDALLGGGALYDVGCYAIAGALLAFDWQRPVVVSARQRTDPAGADSHVRAELGFPSGTAVVEAGLTGERAEVLRIVGDAGEVTLADPAFTAGAGPARLDWRTAARGQGSTAFEPVNPYILMVDAICAALRGDDGAFVVSLADSLVVAQVVDAIKATLREARLVPERD</sequence>
<dbReference type="Gene3D" id="3.40.50.720">
    <property type="entry name" value="NAD(P)-binding Rossmann-like Domain"/>
    <property type="match status" value="1"/>
</dbReference>
<dbReference type="GO" id="GO:0016491">
    <property type="term" value="F:oxidoreductase activity"/>
    <property type="evidence" value="ECO:0007669"/>
    <property type="project" value="UniProtKB-KW"/>
</dbReference>
<dbReference type="SUPFAM" id="SSF51735">
    <property type="entry name" value="NAD(P)-binding Rossmann-fold domains"/>
    <property type="match status" value="1"/>
</dbReference>
<evidence type="ECO:0000256" key="2">
    <source>
        <dbReference type="ARBA" id="ARBA00023002"/>
    </source>
</evidence>
<evidence type="ECO:0000256" key="1">
    <source>
        <dbReference type="ARBA" id="ARBA00010928"/>
    </source>
</evidence>
<organism evidence="5 6">
    <name type="scientific">Lentzea atacamensis</name>
    <dbReference type="NCBI Taxonomy" id="531938"/>
    <lineage>
        <taxon>Bacteria</taxon>
        <taxon>Bacillati</taxon>
        <taxon>Actinomycetota</taxon>
        <taxon>Actinomycetes</taxon>
        <taxon>Pseudonocardiales</taxon>
        <taxon>Pseudonocardiaceae</taxon>
        <taxon>Lentzea</taxon>
    </lineage>
</organism>